<keyword evidence="1" id="KW-0812">Transmembrane</keyword>
<evidence type="ECO:0000313" key="3">
    <source>
        <dbReference type="EMBL" id="VDP14246.1"/>
    </source>
</evidence>
<evidence type="ECO:0000313" key="4">
    <source>
        <dbReference type="Proteomes" id="UP000267606"/>
    </source>
</evidence>
<evidence type="ECO:0000256" key="1">
    <source>
        <dbReference type="SAM" id="Phobius"/>
    </source>
</evidence>
<keyword evidence="1" id="KW-0472">Membrane</keyword>
<reference evidence="3 4" key="2">
    <citation type="submission" date="2018-11" db="EMBL/GenBank/DDBJ databases">
        <authorList>
            <consortium name="Pathogen Informatics"/>
        </authorList>
    </citation>
    <scope>NUCLEOTIDE SEQUENCE [LARGE SCALE GENOMIC DNA]</scope>
</reference>
<proteinExistence type="predicted"/>
<feature type="transmembrane region" description="Helical" evidence="1">
    <location>
        <begin position="59"/>
        <end position="78"/>
    </location>
</feature>
<organism evidence="5">
    <name type="scientific">Onchocerca flexuosa</name>
    <dbReference type="NCBI Taxonomy" id="387005"/>
    <lineage>
        <taxon>Eukaryota</taxon>
        <taxon>Metazoa</taxon>
        <taxon>Ecdysozoa</taxon>
        <taxon>Nematoda</taxon>
        <taxon>Chromadorea</taxon>
        <taxon>Rhabditida</taxon>
        <taxon>Spirurina</taxon>
        <taxon>Spiruromorpha</taxon>
        <taxon>Filarioidea</taxon>
        <taxon>Onchocercidae</taxon>
        <taxon>Onchocerca</taxon>
    </lineage>
</organism>
<dbReference type="STRING" id="387005.A0A183I1L7"/>
<feature type="chain" id="PRO_5044552723" evidence="2">
    <location>
        <begin position="21"/>
        <end position="166"/>
    </location>
</feature>
<name>A0A183I1L7_9BILA</name>
<accession>A0A183I1L7</accession>
<dbReference type="EMBL" id="UZAJ01040304">
    <property type="protein sequence ID" value="VDP14246.1"/>
    <property type="molecule type" value="Genomic_DNA"/>
</dbReference>
<dbReference type="Proteomes" id="UP000267606">
    <property type="component" value="Unassembled WGS sequence"/>
</dbReference>
<keyword evidence="2" id="KW-0732">Signal</keyword>
<sequence>MLLVSIAVILIFTAPGVCYTRYINDLRATDEICPNENFLPMGVNRWSNGVHFQHRGQNVWGQLAIVIIAILFALPPLGLSCFQIATGASLFYMAILYNAQFATLISSKAFFVHLLTLLQRGFCLRASVDYAWPYPQKTFGNEQQHPRHRIYNLHYLTYLFSLINHG</sequence>
<reference evidence="5" key="1">
    <citation type="submission" date="2016-06" db="UniProtKB">
        <authorList>
            <consortium name="WormBaseParasite"/>
        </authorList>
    </citation>
    <scope>IDENTIFICATION</scope>
</reference>
<keyword evidence="1" id="KW-1133">Transmembrane helix</keyword>
<protein>
    <submittedName>
        <fullName evidence="5">RSN1_7TM domain-containing protein</fullName>
    </submittedName>
</protein>
<evidence type="ECO:0000313" key="5">
    <source>
        <dbReference type="WBParaSite" id="OFLC_0001363001-mRNA-1"/>
    </source>
</evidence>
<dbReference type="AlphaFoldDB" id="A0A183I1L7"/>
<keyword evidence="4" id="KW-1185">Reference proteome</keyword>
<gene>
    <name evidence="3" type="ORF">OFLC_LOCUS13629</name>
</gene>
<feature type="transmembrane region" description="Helical" evidence="1">
    <location>
        <begin position="90"/>
        <end position="115"/>
    </location>
</feature>
<dbReference type="WBParaSite" id="OFLC_0001363001-mRNA-1">
    <property type="protein sequence ID" value="OFLC_0001363001-mRNA-1"/>
    <property type="gene ID" value="OFLC_0001363001"/>
</dbReference>
<feature type="signal peptide" evidence="2">
    <location>
        <begin position="1"/>
        <end position="20"/>
    </location>
</feature>
<evidence type="ECO:0000256" key="2">
    <source>
        <dbReference type="SAM" id="SignalP"/>
    </source>
</evidence>